<accession>A0AAD4Q990</accession>
<evidence type="ECO:0000256" key="1">
    <source>
        <dbReference type="SAM" id="Phobius"/>
    </source>
</evidence>
<evidence type="ECO:0000313" key="3">
    <source>
        <dbReference type="EMBL" id="KAH8988320.1"/>
    </source>
</evidence>
<feature type="transmembrane region" description="Helical" evidence="1">
    <location>
        <begin position="163"/>
        <end position="188"/>
    </location>
</feature>
<feature type="transmembrane region" description="Helical" evidence="1">
    <location>
        <begin position="53"/>
        <end position="77"/>
    </location>
</feature>
<dbReference type="PANTHER" id="PTHR40465:SF1">
    <property type="entry name" value="DUF6534 DOMAIN-CONTAINING PROTEIN"/>
    <property type="match status" value="1"/>
</dbReference>
<organism evidence="3 4">
    <name type="scientific">Lactarius akahatsu</name>
    <dbReference type="NCBI Taxonomy" id="416441"/>
    <lineage>
        <taxon>Eukaryota</taxon>
        <taxon>Fungi</taxon>
        <taxon>Dikarya</taxon>
        <taxon>Basidiomycota</taxon>
        <taxon>Agaricomycotina</taxon>
        <taxon>Agaricomycetes</taxon>
        <taxon>Russulales</taxon>
        <taxon>Russulaceae</taxon>
        <taxon>Lactarius</taxon>
    </lineage>
</organism>
<keyword evidence="4" id="KW-1185">Reference proteome</keyword>
<dbReference type="PANTHER" id="PTHR40465">
    <property type="entry name" value="CHROMOSOME 1, WHOLE GENOME SHOTGUN SEQUENCE"/>
    <property type="match status" value="1"/>
</dbReference>
<evidence type="ECO:0000259" key="2">
    <source>
        <dbReference type="Pfam" id="PF20152"/>
    </source>
</evidence>
<keyword evidence="1" id="KW-1133">Transmembrane helix</keyword>
<reference evidence="3" key="1">
    <citation type="submission" date="2022-01" db="EMBL/GenBank/DDBJ databases">
        <title>Comparative genomics reveals a dynamic genome evolution in the ectomycorrhizal milk-cap (Lactarius) mushrooms.</title>
        <authorList>
            <consortium name="DOE Joint Genome Institute"/>
            <person name="Lebreton A."/>
            <person name="Tang N."/>
            <person name="Kuo A."/>
            <person name="LaButti K."/>
            <person name="Drula E."/>
            <person name="Barry K."/>
            <person name="Clum A."/>
            <person name="Lipzen A."/>
            <person name="Mousain D."/>
            <person name="Ng V."/>
            <person name="Wang R."/>
            <person name="Wang X."/>
            <person name="Dai Y."/>
            <person name="Henrissat B."/>
            <person name="Grigoriev I.V."/>
            <person name="Guerin-Laguette A."/>
            <person name="Yu F."/>
            <person name="Martin F.M."/>
        </authorList>
    </citation>
    <scope>NUCLEOTIDE SEQUENCE</scope>
    <source>
        <strain evidence="3">QP</strain>
    </source>
</reference>
<dbReference type="Proteomes" id="UP001201163">
    <property type="component" value="Unassembled WGS sequence"/>
</dbReference>
<keyword evidence="1" id="KW-0812">Transmembrane</keyword>
<dbReference type="InterPro" id="IPR045339">
    <property type="entry name" value="DUF6534"/>
</dbReference>
<sequence>MSAPLPPIPPNIEEITAPLLLGTVWNWCLYGTLIVQYYVYTYNFPTDSRYLKLFVSSLFIIETLQTALSGADLYYWFASGFGDMTHLASPYASAFDVPIMGAIVSLAVQVFFAYRVWLLSNKKHWWFPAIICLVSTVDSSAAFAGGVYAHVRKHFASGRWLRILAMTWLIGNTVADTLIASAMLYHLLKLRKREGRFSSHALISVVRLTVETNILTTTVSIVAMLMVILYSDKNWYTCPTAIIGKLYSNTLLVSLNNRISIRETMASRGAIRSPAGTFPGSSARSEGTSDIVLMDLEKQKSHPLGERIVHDKVIQIA</sequence>
<comment type="caution">
    <text evidence="3">The sequence shown here is derived from an EMBL/GenBank/DDBJ whole genome shotgun (WGS) entry which is preliminary data.</text>
</comment>
<feature type="transmembrane region" description="Helical" evidence="1">
    <location>
        <begin position="20"/>
        <end position="41"/>
    </location>
</feature>
<protein>
    <recommendedName>
        <fullName evidence="2">DUF6534 domain-containing protein</fullName>
    </recommendedName>
</protein>
<name>A0AAD4Q990_9AGAM</name>
<feature type="transmembrane region" description="Helical" evidence="1">
    <location>
        <begin position="208"/>
        <end position="230"/>
    </location>
</feature>
<gene>
    <name evidence="3" type="ORF">EDB92DRAFT_1025909</name>
</gene>
<feature type="domain" description="DUF6534" evidence="2">
    <location>
        <begin position="173"/>
        <end position="258"/>
    </location>
</feature>
<feature type="transmembrane region" description="Helical" evidence="1">
    <location>
        <begin position="125"/>
        <end position="151"/>
    </location>
</feature>
<keyword evidence="1" id="KW-0472">Membrane</keyword>
<dbReference type="AlphaFoldDB" id="A0AAD4Q990"/>
<feature type="transmembrane region" description="Helical" evidence="1">
    <location>
        <begin position="97"/>
        <end position="118"/>
    </location>
</feature>
<dbReference type="EMBL" id="JAKELL010000042">
    <property type="protein sequence ID" value="KAH8988320.1"/>
    <property type="molecule type" value="Genomic_DNA"/>
</dbReference>
<evidence type="ECO:0000313" key="4">
    <source>
        <dbReference type="Proteomes" id="UP001201163"/>
    </source>
</evidence>
<proteinExistence type="predicted"/>
<dbReference type="Pfam" id="PF20152">
    <property type="entry name" value="DUF6534"/>
    <property type="match status" value="1"/>
</dbReference>